<feature type="region of interest" description="Disordered" evidence="1">
    <location>
        <begin position="103"/>
        <end position="127"/>
    </location>
</feature>
<evidence type="ECO:0000313" key="3">
    <source>
        <dbReference type="Proteomes" id="UP000521943"/>
    </source>
</evidence>
<reference evidence="2 3" key="1">
    <citation type="submission" date="2020-07" db="EMBL/GenBank/DDBJ databases">
        <title>Comparative genomics of pyrophilous fungi reveals a link between fire events and developmental genes.</title>
        <authorList>
            <consortium name="DOE Joint Genome Institute"/>
            <person name="Steindorff A.S."/>
            <person name="Carver A."/>
            <person name="Calhoun S."/>
            <person name="Stillman K."/>
            <person name="Liu H."/>
            <person name="Lipzen A."/>
            <person name="Pangilinan J."/>
            <person name="Labutti K."/>
            <person name="Bruns T.D."/>
            <person name="Grigoriev I.V."/>
        </authorList>
    </citation>
    <scope>NUCLEOTIDE SEQUENCE [LARGE SCALE GENOMIC DNA]</scope>
    <source>
        <strain evidence="2 3">CBS 144469</strain>
    </source>
</reference>
<dbReference type="Proteomes" id="UP000521943">
    <property type="component" value="Unassembled WGS sequence"/>
</dbReference>
<feature type="region of interest" description="Disordered" evidence="1">
    <location>
        <begin position="1"/>
        <end position="25"/>
    </location>
</feature>
<organism evidence="2 3">
    <name type="scientific">Ephemerocybe angulata</name>
    <dbReference type="NCBI Taxonomy" id="980116"/>
    <lineage>
        <taxon>Eukaryota</taxon>
        <taxon>Fungi</taxon>
        <taxon>Dikarya</taxon>
        <taxon>Basidiomycota</taxon>
        <taxon>Agaricomycotina</taxon>
        <taxon>Agaricomycetes</taxon>
        <taxon>Agaricomycetidae</taxon>
        <taxon>Agaricales</taxon>
        <taxon>Agaricineae</taxon>
        <taxon>Psathyrellaceae</taxon>
        <taxon>Ephemerocybe</taxon>
    </lineage>
</organism>
<dbReference type="AlphaFoldDB" id="A0A8H6HJL5"/>
<feature type="compositionally biased region" description="Polar residues" evidence="1">
    <location>
        <begin position="53"/>
        <end position="65"/>
    </location>
</feature>
<sequence length="273" mass="29483">MSSGNAESSMEPSSSTNNVGDTSNDMRNVAGFAFGGKNIAGSTIYLHPPAPIQPNQVRQGDNPNASDYDLSHLPEGVVVHYFIDIRGPVIARDVLNSIVCGTEHSHLPGRSRPRPAHPGRGDGRPEHFFVRNIGGPAITSRVEDSVIAYVIPGQAGSGERTLYDAMDDPSINKGNPDADDEHPERNGSSGPLRDNSRYAQGAFKGRGQGPSDDVRSLRERRLRNRRCGDAAKRRQSAAKAKRRQPLKRITCTDSVSVDGAKVVVEQCAYSKSK</sequence>
<proteinExistence type="predicted"/>
<keyword evidence="3" id="KW-1185">Reference proteome</keyword>
<gene>
    <name evidence="2" type="ORF">DFP72DRAFT_917282</name>
</gene>
<feature type="compositionally biased region" description="Basic residues" evidence="1">
    <location>
        <begin position="233"/>
        <end position="246"/>
    </location>
</feature>
<evidence type="ECO:0000256" key="1">
    <source>
        <dbReference type="SAM" id="MobiDB-lite"/>
    </source>
</evidence>
<protein>
    <submittedName>
        <fullName evidence="2">Uncharacterized protein</fullName>
    </submittedName>
</protein>
<accession>A0A8H6HJL5</accession>
<feature type="region of interest" description="Disordered" evidence="1">
    <location>
        <begin position="45"/>
        <end position="69"/>
    </location>
</feature>
<comment type="caution">
    <text evidence="2">The sequence shown here is derived from an EMBL/GenBank/DDBJ whole genome shotgun (WGS) entry which is preliminary data.</text>
</comment>
<name>A0A8H6HJL5_9AGAR</name>
<feature type="region of interest" description="Disordered" evidence="1">
    <location>
        <begin position="158"/>
        <end position="246"/>
    </location>
</feature>
<dbReference type="EMBL" id="JACGCI010000073">
    <property type="protein sequence ID" value="KAF6748228.1"/>
    <property type="molecule type" value="Genomic_DNA"/>
</dbReference>
<feature type="compositionally biased region" description="Basic residues" evidence="1">
    <location>
        <begin position="107"/>
        <end position="117"/>
    </location>
</feature>
<evidence type="ECO:0000313" key="2">
    <source>
        <dbReference type="EMBL" id="KAF6748228.1"/>
    </source>
</evidence>